<comment type="caution">
    <text evidence="1">The sequence shown here is derived from an EMBL/GenBank/DDBJ whole genome shotgun (WGS) entry which is preliminary data.</text>
</comment>
<organism evidence="1 2">
    <name type="scientific">Agrocybe pediades</name>
    <dbReference type="NCBI Taxonomy" id="84607"/>
    <lineage>
        <taxon>Eukaryota</taxon>
        <taxon>Fungi</taxon>
        <taxon>Dikarya</taxon>
        <taxon>Basidiomycota</taxon>
        <taxon>Agaricomycotina</taxon>
        <taxon>Agaricomycetes</taxon>
        <taxon>Agaricomycetidae</taxon>
        <taxon>Agaricales</taxon>
        <taxon>Agaricineae</taxon>
        <taxon>Strophariaceae</taxon>
        <taxon>Agrocybe</taxon>
    </lineage>
</organism>
<accession>A0A8H4QWA5</accession>
<keyword evidence="2" id="KW-1185">Reference proteome</keyword>
<dbReference type="EMBL" id="JAACJL010000017">
    <property type="protein sequence ID" value="KAF4618695.1"/>
    <property type="molecule type" value="Genomic_DNA"/>
</dbReference>
<proteinExistence type="predicted"/>
<gene>
    <name evidence="1" type="ORF">D9613_010140</name>
</gene>
<evidence type="ECO:0000313" key="2">
    <source>
        <dbReference type="Proteomes" id="UP000521872"/>
    </source>
</evidence>
<dbReference type="Proteomes" id="UP000521872">
    <property type="component" value="Unassembled WGS sequence"/>
</dbReference>
<name>A0A8H4QWA5_9AGAR</name>
<evidence type="ECO:0000313" key="1">
    <source>
        <dbReference type="EMBL" id="KAF4618695.1"/>
    </source>
</evidence>
<sequence length="173" mass="18640">MLRSPSRSSIPVTPRSPSKRPLLGIAGVANLFIRMRRFEESAIGKQGHIQITSGEPKTHPGIAEGSKGQESISVEFVDHFVCVGGVNLAILLRACRAALLQRVSPTGANALLDEQWECIVSGPKPLHNGSYKVQIRYIALATRSSVPDPRKPVALEKAKGIPGLMTIVKRGDD</sequence>
<protein>
    <submittedName>
        <fullName evidence="1">Uncharacterized protein</fullName>
    </submittedName>
</protein>
<dbReference type="AlphaFoldDB" id="A0A8H4QWA5"/>
<reference evidence="1 2" key="1">
    <citation type="submission" date="2019-12" db="EMBL/GenBank/DDBJ databases">
        <authorList>
            <person name="Floudas D."/>
            <person name="Bentzer J."/>
            <person name="Ahren D."/>
            <person name="Johansson T."/>
            <person name="Persson P."/>
            <person name="Tunlid A."/>
        </authorList>
    </citation>
    <scope>NUCLEOTIDE SEQUENCE [LARGE SCALE GENOMIC DNA]</scope>
    <source>
        <strain evidence="1 2">CBS 102.39</strain>
    </source>
</reference>